<sequence>MERPWAFSWLHAFKQYKGGADGSYHITLDQNEILALLNAGAHDGDSVDGNTG</sequence>
<dbReference type="EMBL" id="JGZT01000005">
    <property type="protein sequence ID" value="KFJ03248.1"/>
    <property type="molecule type" value="Genomic_DNA"/>
</dbReference>
<dbReference type="Proteomes" id="UP000029003">
    <property type="component" value="Unassembled WGS sequence"/>
</dbReference>
<dbReference type="AlphaFoldDB" id="A0A087E647"/>
<comment type="caution">
    <text evidence="1">The sequence shown here is derived from an EMBL/GenBank/DDBJ whole genome shotgun (WGS) entry which is preliminary data.</text>
</comment>
<accession>A0A087E647</accession>
<organism evidence="1 2">
    <name type="scientific">Bifidobacterium thermacidophilum subsp. thermacidophilum</name>
    <dbReference type="NCBI Taxonomy" id="79262"/>
    <lineage>
        <taxon>Bacteria</taxon>
        <taxon>Bacillati</taxon>
        <taxon>Actinomycetota</taxon>
        <taxon>Actinomycetes</taxon>
        <taxon>Bifidobacteriales</taxon>
        <taxon>Bifidobacteriaceae</taxon>
        <taxon>Bifidobacterium</taxon>
    </lineage>
</organism>
<evidence type="ECO:0000313" key="1">
    <source>
        <dbReference type="EMBL" id="KFJ03248.1"/>
    </source>
</evidence>
<evidence type="ECO:0000313" key="2">
    <source>
        <dbReference type="Proteomes" id="UP000029003"/>
    </source>
</evidence>
<name>A0A087E647_9BIFI</name>
<proteinExistence type="predicted"/>
<gene>
    <name evidence="1" type="ORF">THER5_0705</name>
</gene>
<protein>
    <submittedName>
        <fullName evidence="1">Uncharacterized protein</fullName>
    </submittedName>
</protein>
<reference evidence="1 2" key="1">
    <citation type="submission" date="2014-03" db="EMBL/GenBank/DDBJ databases">
        <title>Genomics of Bifidobacteria.</title>
        <authorList>
            <person name="Ventura M."/>
            <person name="Milani C."/>
            <person name="Lugli G.A."/>
        </authorList>
    </citation>
    <scope>NUCLEOTIDE SEQUENCE [LARGE SCALE GENOMIC DNA]</scope>
    <source>
        <strain evidence="1 2">LMG 21395</strain>
    </source>
</reference>